<organism evidence="7 8">
    <name type="scientific">Enterococcus phoeniculicola ATCC BAA-412</name>
    <dbReference type="NCBI Taxonomy" id="1158610"/>
    <lineage>
        <taxon>Bacteria</taxon>
        <taxon>Bacillati</taxon>
        <taxon>Bacillota</taxon>
        <taxon>Bacilli</taxon>
        <taxon>Lactobacillales</taxon>
        <taxon>Enterococcaceae</taxon>
        <taxon>Enterococcus</taxon>
    </lineage>
</organism>
<evidence type="ECO:0000259" key="6">
    <source>
        <dbReference type="PROSITE" id="PS51372"/>
    </source>
</evidence>
<evidence type="ECO:0000256" key="3">
    <source>
        <dbReference type="ARBA" id="ARBA00023159"/>
    </source>
</evidence>
<dbReference type="Gene3D" id="3.40.930.10">
    <property type="entry name" value="Mannitol-specific EII, Chain A"/>
    <property type="match status" value="1"/>
</dbReference>
<evidence type="ECO:0000256" key="4">
    <source>
        <dbReference type="ARBA" id="ARBA00023163"/>
    </source>
</evidence>
<dbReference type="Pfam" id="PF00874">
    <property type="entry name" value="PRD"/>
    <property type="match status" value="2"/>
</dbReference>
<gene>
    <name evidence="7" type="ORF">UC3_03114</name>
</gene>
<dbReference type="HOGENOM" id="CLU_013442_5_2_9"/>
<dbReference type="InterPro" id="IPR011608">
    <property type="entry name" value="PRD"/>
</dbReference>
<dbReference type="PROSITE" id="PS51372">
    <property type="entry name" value="PRD_2"/>
    <property type="match status" value="2"/>
</dbReference>
<evidence type="ECO:0000259" key="5">
    <source>
        <dbReference type="PROSITE" id="PS51094"/>
    </source>
</evidence>
<feature type="domain" description="PTS EIIA type-2" evidence="5">
    <location>
        <begin position="496"/>
        <end position="576"/>
    </location>
</feature>
<evidence type="ECO:0000256" key="1">
    <source>
        <dbReference type="ARBA" id="ARBA00022737"/>
    </source>
</evidence>
<dbReference type="PATRIC" id="fig|1158610.3.peg.3101"/>
<dbReference type="Pfam" id="PF05043">
    <property type="entry name" value="Mga"/>
    <property type="match status" value="1"/>
</dbReference>
<keyword evidence="3" id="KW-0010">Activator</keyword>
<dbReference type="Gene3D" id="1.10.10.10">
    <property type="entry name" value="Winged helix-like DNA-binding domain superfamily/Winged helix DNA-binding domain"/>
    <property type="match status" value="2"/>
</dbReference>
<dbReference type="RefSeq" id="WP_010769748.1">
    <property type="nucleotide sequence ID" value="NZ_ASWE01000001.1"/>
</dbReference>
<dbReference type="AlphaFoldDB" id="R3W2A0"/>
<dbReference type="InterPro" id="IPR007737">
    <property type="entry name" value="Mga_HTH"/>
</dbReference>
<dbReference type="Pfam" id="PF08279">
    <property type="entry name" value="HTH_11"/>
    <property type="match status" value="1"/>
</dbReference>
<evidence type="ECO:0000256" key="2">
    <source>
        <dbReference type="ARBA" id="ARBA00023015"/>
    </source>
</evidence>
<protein>
    <submittedName>
        <fullName evidence="7">Uncharacterized protein</fullName>
    </submittedName>
</protein>
<dbReference type="InterPro" id="IPR036388">
    <property type="entry name" value="WH-like_DNA-bd_sf"/>
</dbReference>
<dbReference type="GO" id="GO:0006355">
    <property type="term" value="P:regulation of DNA-templated transcription"/>
    <property type="evidence" value="ECO:0007669"/>
    <property type="project" value="InterPro"/>
</dbReference>
<comment type="caution">
    <text evidence="7">The sequence shown here is derived from an EMBL/GenBank/DDBJ whole genome shotgun (WGS) entry which is preliminary data.</text>
</comment>
<dbReference type="eggNOG" id="COG1762">
    <property type="taxonomic scope" value="Bacteria"/>
</dbReference>
<dbReference type="eggNOG" id="COG3711">
    <property type="taxonomic scope" value="Bacteria"/>
</dbReference>
<keyword evidence="2" id="KW-0805">Transcription regulation</keyword>
<dbReference type="Pfam" id="PF00359">
    <property type="entry name" value="PTS_EIIA_2"/>
    <property type="match status" value="1"/>
</dbReference>
<dbReference type="Gene3D" id="1.10.1790.10">
    <property type="entry name" value="PRD domain"/>
    <property type="match status" value="2"/>
</dbReference>
<keyword evidence="4" id="KW-0804">Transcription</keyword>
<feature type="domain" description="PRD" evidence="6">
    <location>
        <begin position="286"/>
        <end position="392"/>
    </location>
</feature>
<dbReference type="PANTHER" id="PTHR30185:SF12">
    <property type="entry name" value="TRANSCRIPTIONAL REGULATOR MANR"/>
    <property type="match status" value="1"/>
</dbReference>
<dbReference type="SUPFAM" id="SSF63520">
    <property type="entry name" value="PTS-regulatory domain, PRD"/>
    <property type="match status" value="2"/>
</dbReference>
<dbReference type="InterPro" id="IPR016152">
    <property type="entry name" value="PTrfase/Anion_transptr"/>
</dbReference>
<dbReference type="STRING" id="154621.RV11_GL000925"/>
<keyword evidence="8" id="KW-1185">Reference proteome</keyword>
<dbReference type="InterPro" id="IPR002178">
    <property type="entry name" value="PTS_EIIA_type-2_dom"/>
</dbReference>
<accession>R3W2A0</accession>
<evidence type="ECO:0000313" key="7">
    <source>
        <dbReference type="EMBL" id="EOL41551.1"/>
    </source>
</evidence>
<keyword evidence="1" id="KW-0677">Repeat</keyword>
<dbReference type="SUPFAM" id="SSF55804">
    <property type="entry name" value="Phoshotransferase/anion transport protein"/>
    <property type="match status" value="1"/>
</dbReference>
<dbReference type="EMBL" id="AJAT01000018">
    <property type="protein sequence ID" value="EOL41551.1"/>
    <property type="molecule type" value="Genomic_DNA"/>
</dbReference>
<reference evidence="7 8" key="1">
    <citation type="submission" date="2013-02" db="EMBL/GenBank/DDBJ databases">
        <title>The Genome Sequence of Enterococcus phoeniculicola BAA-412.</title>
        <authorList>
            <consortium name="The Broad Institute Genome Sequencing Platform"/>
            <consortium name="The Broad Institute Genome Sequencing Center for Infectious Disease"/>
            <person name="Earl A.M."/>
            <person name="Gilmore M.S."/>
            <person name="Lebreton F."/>
            <person name="Walker B."/>
            <person name="Young S.K."/>
            <person name="Zeng Q."/>
            <person name="Gargeya S."/>
            <person name="Fitzgerald M."/>
            <person name="Haas B."/>
            <person name="Abouelleil A."/>
            <person name="Alvarado L."/>
            <person name="Arachchi H.M."/>
            <person name="Berlin A.M."/>
            <person name="Chapman S.B."/>
            <person name="Dewar J."/>
            <person name="Goldberg J."/>
            <person name="Griggs A."/>
            <person name="Gujja S."/>
            <person name="Hansen M."/>
            <person name="Howarth C."/>
            <person name="Imamovic A."/>
            <person name="Larimer J."/>
            <person name="McCowan C."/>
            <person name="Murphy C."/>
            <person name="Neiman D."/>
            <person name="Pearson M."/>
            <person name="Priest M."/>
            <person name="Roberts A."/>
            <person name="Saif S."/>
            <person name="Shea T."/>
            <person name="Sisk P."/>
            <person name="Sykes S."/>
            <person name="Wortman J."/>
            <person name="Nusbaum C."/>
            <person name="Birren B."/>
        </authorList>
    </citation>
    <scope>NUCLEOTIDE SEQUENCE [LARGE SCALE GENOMIC DNA]</scope>
    <source>
        <strain evidence="7 8">ATCC BAA-412</strain>
    </source>
</reference>
<dbReference type="InterPro" id="IPR036634">
    <property type="entry name" value="PRD_sf"/>
</dbReference>
<sequence length="576" mass="66650">MKTNHVTLIKLLMEQSANASRLATLLDVSLRSIRNYVKEINSAFPDTISSSNKGYSINHNKAISILKEEQYDIPQTSKERIDFIITRLLNHNQRTRTNIYDLSNELYISTSTLKNDLNKIKRKLARFDLSLIQEGDWIHVEGLERNIRKILSFILYEESSVNFVSMTSLQQGFPDIDVEFIRKTLIEILDKHQYFINDYSLINLLLHLTIAVDRIQNQSIHDEQNSQSEKLFLNEYTVAQEILEKLAQKFQITYDNTEINELSLLIITRATSLNYKKISKANIEQYIGKDLLAIVHELINSINIFFHKNLFDEDFLVRFALHIRNLLIRSANNRFSKNPLADSIRKTSPLIYESSVNLASELKNLTGISINDDEIAYIAFHIGSAIKTVESLKEKIKVVYYCPNYYDIQDQLVHFIKKYFDTDLIITSIISDESQITELNHTDLILTSIPISTLSDIPVIQINIFPNDNDRILLSNTILKLRKKKEQQQFKTYLNELLNEELFEVNPSIQDSKTCIIYMANRLSDKDYVDQHFLNEVLEREKLSHTAFSGAAIPHSMYMDAKKTAISILINPNGIK</sequence>
<dbReference type="PANTHER" id="PTHR30185">
    <property type="entry name" value="CRYPTIC BETA-GLUCOSIDE BGL OPERON ANTITERMINATOR"/>
    <property type="match status" value="1"/>
</dbReference>
<name>R3W2A0_9ENTE</name>
<evidence type="ECO:0000313" key="8">
    <source>
        <dbReference type="Proteomes" id="UP000013785"/>
    </source>
</evidence>
<dbReference type="InterPro" id="IPR013196">
    <property type="entry name" value="HTH_11"/>
</dbReference>
<dbReference type="InterPro" id="IPR050661">
    <property type="entry name" value="BglG_antiterminators"/>
</dbReference>
<feature type="domain" description="PRD" evidence="6">
    <location>
        <begin position="172"/>
        <end position="276"/>
    </location>
</feature>
<dbReference type="PROSITE" id="PS51094">
    <property type="entry name" value="PTS_EIIA_TYPE_2"/>
    <property type="match status" value="1"/>
</dbReference>
<dbReference type="Proteomes" id="UP000013785">
    <property type="component" value="Unassembled WGS sequence"/>
</dbReference>
<proteinExistence type="predicted"/>